<protein>
    <submittedName>
        <fullName evidence="1">Uncharacterized protein</fullName>
    </submittedName>
</protein>
<dbReference type="Proteomes" id="UP001341840">
    <property type="component" value="Unassembled WGS sequence"/>
</dbReference>
<evidence type="ECO:0000313" key="2">
    <source>
        <dbReference type="Proteomes" id="UP001341840"/>
    </source>
</evidence>
<proteinExistence type="predicted"/>
<reference evidence="1 2" key="1">
    <citation type="journal article" date="2023" name="Plants (Basel)">
        <title>Bridging the Gap: Combining Genomics and Transcriptomics Approaches to Understand Stylosanthes scabra, an Orphan Legume from the Brazilian Caatinga.</title>
        <authorList>
            <person name="Ferreira-Neto J.R.C."/>
            <person name="da Silva M.D."/>
            <person name="Binneck E."/>
            <person name="de Melo N.F."/>
            <person name="da Silva R.H."/>
            <person name="de Melo A.L.T.M."/>
            <person name="Pandolfi V."/>
            <person name="Bustamante F.O."/>
            <person name="Brasileiro-Vidal A.C."/>
            <person name="Benko-Iseppon A.M."/>
        </authorList>
    </citation>
    <scope>NUCLEOTIDE SEQUENCE [LARGE SCALE GENOMIC DNA]</scope>
    <source>
        <tissue evidence="1">Leaves</tissue>
    </source>
</reference>
<gene>
    <name evidence="1" type="ORF">PIB30_058782</name>
</gene>
<comment type="caution">
    <text evidence="1">The sequence shown here is derived from an EMBL/GenBank/DDBJ whole genome shotgun (WGS) entry which is preliminary data.</text>
</comment>
<accession>A0ABU6VKC4</accession>
<sequence>MHNTIPTITTLPPPSTSSTPILTTGFAFLFFRNPNPVSSSHGILYLWDFSPSTTPHPSPRLSWSHHDFVLSLVRDNGGNGGRAKVLMVEGLKFSLRTDEEVDLAIYWYIHHPDIHLLELFAILIDVAERSSSSNASNTQSTDPARGLIRGMMIDLNITLEGSMHALNSTQDEVERHQIPTRPSDPTDESFFVDLFSLMKRLIQLFYPSKKLQR</sequence>
<organism evidence="1 2">
    <name type="scientific">Stylosanthes scabra</name>
    <dbReference type="NCBI Taxonomy" id="79078"/>
    <lineage>
        <taxon>Eukaryota</taxon>
        <taxon>Viridiplantae</taxon>
        <taxon>Streptophyta</taxon>
        <taxon>Embryophyta</taxon>
        <taxon>Tracheophyta</taxon>
        <taxon>Spermatophyta</taxon>
        <taxon>Magnoliopsida</taxon>
        <taxon>eudicotyledons</taxon>
        <taxon>Gunneridae</taxon>
        <taxon>Pentapetalae</taxon>
        <taxon>rosids</taxon>
        <taxon>fabids</taxon>
        <taxon>Fabales</taxon>
        <taxon>Fabaceae</taxon>
        <taxon>Papilionoideae</taxon>
        <taxon>50 kb inversion clade</taxon>
        <taxon>dalbergioids sensu lato</taxon>
        <taxon>Dalbergieae</taxon>
        <taxon>Pterocarpus clade</taxon>
        <taxon>Stylosanthes</taxon>
    </lineage>
</organism>
<evidence type="ECO:0000313" key="1">
    <source>
        <dbReference type="EMBL" id="MED6173382.1"/>
    </source>
</evidence>
<keyword evidence="2" id="KW-1185">Reference proteome</keyword>
<name>A0ABU6VKC4_9FABA</name>
<dbReference type="EMBL" id="JASCZI010151533">
    <property type="protein sequence ID" value="MED6173382.1"/>
    <property type="molecule type" value="Genomic_DNA"/>
</dbReference>